<evidence type="ECO:0000256" key="4">
    <source>
        <dbReference type="ARBA" id="ARBA00023136"/>
    </source>
</evidence>
<organism evidence="6 7">
    <name type="scientific">Escallonia rubra</name>
    <dbReference type="NCBI Taxonomy" id="112253"/>
    <lineage>
        <taxon>Eukaryota</taxon>
        <taxon>Viridiplantae</taxon>
        <taxon>Streptophyta</taxon>
        <taxon>Embryophyta</taxon>
        <taxon>Tracheophyta</taxon>
        <taxon>Spermatophyta</taxon>
        <taxon>Magnoliopsida</taxon>
        <taxon>eudicotyledons</taxon>
        <taxon>Gunneridae</taxon>
        <taxon>Pentapetalae</taxon>
        <taxon>asterids</taxon>
        <taxon>campanulids</taxon>
        <taxon>Escalloniales</taxon>
        <taxon>Escalloniaceae</taxon>
        <taxon>Escallonia</taxon>
    </lineage>
</organism>
<name>A0AA88QR09_9ASTE</name>
<dbReference type="NCBIfam" id="TIGR01627">
    <property type="entry name" value="A_thal_3515"/>
    <property type="match status" value="1"/>
</dbReference>
<comment type="caution">
    <text evidence="6">The sequence shown here is derived from an EMBL/GenBank/DDBJ whole genome shotgun (WGS) entry which is preliminary data.</text>
</comment>
<accession>A0AA88QR09</accession>
<dbReference type="InterPro" id="IPR006514">
    <property type="entry name" value="IRX15/GXM/AGM"/>
</dbReference>
<evidence type="ECO:0000313" key="6">
    <source>
        <dbReference type="EMBL" id="KAK2975589.1"/>
    </source>
</evidence>
<proteinExistence type="predicted"/>
<evidence type="ECO:0000313" key="7">
    <source>
        <dbReference type="Proteomes" id="UP001187471"/>
    </source>
</evidence>
<dbReference type="GO" id="GO:0045492">
    <property type="term" value="P:xylan biosynthetic process"/>
    <property type="evidence" value="ECO:0007669"/>
    <property type="project" value="InterPro"/>
</dbReference>
<dbReference type="AlphaFoldDB" id="A0AA88QR09"/>
<dbReference type="GO" id="GO:0000139">
    <property type="term" value="C:Golgi membrane"/>
    <property type="evidence" value="ECO:0007669"/>
    <property type="project" value="UniProtKB-SubCell"/>
</dbReference>
<keyword evidence="3 5" id="KW-1133">Transmembrane helix</keyword>
<dbReference type="Proteomes" id="UP001187471">
    <property type="component" value="Unassembled WGS sequence"/>
</dbReference>
<evidence type="ECO:0000256" key="3">
    <source>
        <dbReference type="ARBA" id="ARBA00022989"/>
    </source>
</evidence>
<dbReference type="EMBL" id="JAVXUO010002175">
    <property type="protein sequence ID" value="KAK2975589.1"/>
    <property type="molecule type" value="Genomic_DNA"/>
</dbReference>
<sequence>MPPRESSCHPLVSPVTPLLSSASPQSRLGLPLGQKYCRTMNATKKKLIPILVFILTGISLLRLLKITINTSSSPPTALPPPLVNACPYPSPTCDKFKTHKGGPSATQPLSSLGSNITEQEMQFLSSLVSHRAPCNLLIFGLKLQYLVFSVVNAGGTTVFLEDNPDKVRTIKPNSNSTRVYKVEYNTTAKEAYKLLKHARKNPACSPNTGLHQLPRCELALTDLPKKVYKLKWDVVIVDGPNSNGPEAPGRMAAIYTASILARTGNMTDVVVHDVDRMIEKWFSWEFLCDDNIVSSKGKFWDFRFTVIPSRACCSRDANFREIFGSLWGDPVRAGHSRAVRFSEETRNVQSKSSKELNLQHEHVQTNKTPHSDAVDNIDVVLLQYSGVVLFTLFSSQ</sequence>
<reference evidence="6" key="1">
    <citation type="submission" date="2022-12" db="EMBL/GenBank/DDBJ databases">
        <title>Draft genome assemblies for two species of Escallonia (Escalloniales).</title>
        <authorList>
            <person name="Chanderbali A."/>
            <person name="Dervinis C."/>
            <person name="Anghel I."/>
            <person name="Soltis D."/>
            <person name="Soltis P."/>
            <person name="Zapata F."/>
        </authorList>
    </citation>
    <scope>NUCLEOTIDE SEQUENCE</scope>
    <source>
        <strain evidence="6">UCBG92.1500</strain>
        <tissue evidence="6">Leaf</tissue>
    </source>
</reference>
<feature type="transmembrane region" description="Helical" evidence="5">
    <location>
        <begin position="47"/>
        <end position="64"/>
    </location>
</feature>
<keyword evidence="7" id="KW-1185">Reference proteome</keyword>
<dbReference type="PANTHER" id="PTHR31444">
    <property type="entry name" value="OS11G0490100 PROTEIN"/>
    <property type="match status" value="1"/>
</dbReference>
<evidence type="ECO:0000256" key="2">
    <source>
        <dbReference type="ARBA" id="ARBA00022692"/>
    </source>
</evidence>
<gene>
    <name evidence="6" type="ORF">RJ640_014076</name>
</gene>
<comment type="subcellular location">
    <subcellularLocation>
        <location evidence="1">Golgi apparatus membrane</location>
        <topology evidence="1">Single-pass membrane protein</topology>
    </subcellularLocation>
</comment>
<evidence type="ECO:0000256" key="1">
    <source>
        <dbReference type="ARBA" id="ARBA00004194"/>
    </source>
</evidence>
<keyword evidence="4 5" id="KW-0472">Membrane</keyword>
<protein>
    <recommendedName>
        <fullName evidence="8">Polysaccharide biosynthesis domain-containing protein</fullName>
    </recommendedName>
</protein>
<keyword evidence="2 5" id="KW-0812">Transmembrane</keyword>
<evidence type="ECO:0000256" key="5">
    <source>
        <dbReference type="SAM" id="Phobius"/>
    </source>
</evidence>
<evidence type="ECO:0008006" key="8">
    <source>
        <dbReference type="Google" id="ProtNLM"/>
    </source>
</evidence>
<dbReference type="Pfam" id="PF21729">
    <property type="entry name" value="IRX15_IRX15L_GXM"/>
    <property type="match status" value="1"/>
</dbReference>